<evidence type="ECO:0000256" key="5">
    <source>
        <dbReference type="ARBA" id="ARBA00022989"/>
    </source>
</evidence>
<proteinExistence type="inferred from homology"/>
<accession>A0A8K0UP49</accession>
<dbReference type="PROSITE" id="PS00217">
    <property type="entry name" value="SUGAR_TRANSPORT_2"/>
    <property type="match status" value="1"/>
</dbReference>
<feature type="transmembrane region" description="Helical" evidence="9">
    <location>
        <begin position="50"/>
        <end position="68"/>
    </location>
</feature>
<gene>
    <name evidence="11" type="ORF">BXZ70DRAFT_892453</name>
</gene>
<dbReference type="InterPro" id="IPR036259">
    <property type="entry name" value="MFS_trans_sf"/>
</dbReference>
<feature type="transmembrane region" description="Helical" evidence="9">
    <location>
        <begin position="427"/>
        <end position="447"/>
    </location>
</feature>
<protein>
    <submittedName>
        <fullName evidence="11">General substrate transporter</fullName>
    </submittedName>
</protein>
<evidence type="ECO:0000256" key="7">
    <source>
        <dbReference type="ARBA" id="ARBA00049119"/>
    </source>
</evidence>
<evidence type="ECO:0000256" key="9">
    <source>
        <dbReference type="SAM" id="Phobius"/>
    </source>
</evidence>
<feature type="transmembrane region" description="Helical" evidence="9">
    <location>
        <begin position="103"/>
        <end position="124"/>
    </location>
</feature>
<dbReference type="PRINTS" id="PR00171">
    <property type="entry name" value="SUGRTRNSPORT"/>
</dbReference>
<evidence type="ECO:0000256" key="3">
    <source>
        <dbReference type="ARBA" id="ARBA00022448"/>
    </source>
</evidence>
<evidence type="ECO:0000256" key="1">
    <source>
        <dbReference type="ARBA" id="ARBA00004141"/>
    </source>
</evidence>
<feature type="transmembrane region" description="Helical" evidence="9">
    <location>
        <begin position="260"/>
        <end position="280"/>
    </location>
</feature>
<dbReference type="InterPro" id="IPR020846">
    <property type="entry name" value="MFS_dom"/>
</dbReference>
<dbReference type="NCBIfam" id="TIGR00879">
    <property type="entry name" value="SP"/>
    <property type="match status" value="1"/>
</dbReference>
<keyword evidence="12" id="KW-1185">Reference proteome</keyword>
<dbReference type="FunFam" id="1.20.1250.20:FF:000090">
    <property type="entry name" value="MFS sugar transporter, putative"/>
    <property type="match status" value="1"/>
</dbReference>
<comment type="catalytic activity">
    <reaction evidence="7">
        <text>myo-inositol(out) + H(+)(out) = myo-inositol(in) + H(+)(in)</text>
        <dbReference type="Rhea" id="RHEA:60364"/>
        <dbReference type="ChEBI" id="CHEBI:15378"/>
        <dbReference type="ChEBI" id="CHEBI:17268"/>
    </reaction>
</comment>
<dbReference type="Proteomes" id="UP000813824">
    <property type="component" value="Unassembled WGS sequence"/>
</dbReference>
<dbReference type="OrthoDB" id="6133115at2759"/>
<comment type="caution">
    <text evidence="11">The sequence shown here is derived from an EMBL/GenBank/DDBJ whole genome shotgun (WGS) entry which is preliminary data.</text>
</comment>
<keyword evidence="6 9" id="KW-0472">Membrane</keyword>
<dbReference type="InterPro" id="IPR050360">
    <property type="entry name" value="MFS_Sugar_Transporters"/>
</dbReference>
<evidence type="ECO:0000313" key="12">
    <source>
        <dbReference type="Proteomes" id="UP000813824"/>
    </source>
</evidence>
<feature type="transmembrane region" description="Helical" evidence="9">
    <location>
        <begin position="327"/>
        <end position="349"/>
    </location>
</feature>
<organism evidence="11 12">
    <name type="scientific">Cristinia sonorae</name>
    <dbReference type="NCBI Taxonomy" id="1940300"/>
    <lineage>
        <taxon>Eukaryota</taxon>
        <taxon>Fungi</taxon>
        <taxon>Dikarya</taxon>
        <taxon>Basidiomycota</taxon>
        <taxon>Agaricomycotina</taxon>
        <taxon>Agaricomycetes</taxon>
        <taxon>Agaricomycetidae</taxon>
        <taxon>Agaricales</taxon>
        <taxon>Pleurotineae</taxon>
        <taxon>Stephanosporaceae</taxon>
        <taxon>Cristinia</taxon>
    </lineage>
</organism>
<feature type="transmembrane region" description="Helical" evidence="9">
    <location>
        <begin position="136"/>
        <end position="156"/>
    </location>
</feature>
<feature type="transmembrane region" description="Helical" evidence="9">
    <location>
        <begin position="396"/>
        <end position="415"/>
    </location>
</feature>
<dbReference type="EMBL" id="JAEVFJ010000014">
    <property type="protein sequence ID" value="KAH8100881.1"/>
    <property type="molecule type" value="Genomic_DNA"/>
</dbReference>
<sequence length="491" mass="53570">MGKVYNIFVAFFCSIGSFLFGQVGIIASVITFNTFKSFVNNPGNYDSLSGAVVSTFTGGCFFGSAIAGWTNDRFGRKRSIQLGAIVSLWGCAMQAGANNFACMLVGRIISGFAVGILSMTVPLYNTEIAPPKIRGFIVGLAQQMIGIGFIVANWVGYGCQFLGTHAQWRLPLGLQLVPAFFLLVGIQFLPFSPRWLLEKGRDDEARQAFYSLHGISTPEDEAAAERAFLTMQESIKAEVVVRSRRLSDLWATRAMMRRTLVAVGVQVFGQFSGINVINYFGPTMYKSLGLNPSQSLLVQGIYGAVGPITNFFFITLIVDTVGRKKPLLFGAGSFVVTYSILTAIVASYPPEVSANHSAQRAGIAMIFMTSIFFSVSFGPVSWALASEVFPTRTRAIGTSVATCANWAFNVLFSQVSTLAMNSIGWKYYLLFILLNTVDFVVIALFFPETKGKTLEEMAEIFGDDVDAHAVLEKARVHEADEKVSTEDVERA</sequence>
<feature type="transmembrane region" description="Helical" evidence="9">
    <location>
        <begin position="361"/>
        <end position="384"/>
    </location>
</feature>
<reference evidence="11" key="1">
    <citation type="journal article" date="2021" name="New Phytol.">
        <title>Evolutionary innovations through gain and loss of genes in the ectomycorrhizal Boletales.</title>
        <authorList>
            <person name="Wu G."/>
            <person name="Miyauchi S."/>
            <person name="Morin E."/>
            <person name="Kuo A."/>
            <person name="Drula E."/>
            <person name="Varga T."/>
            <person name="Kohler A."/>
            <person name="Feng B."/>
            <person name="Cao Y."/>
            <person name="Lipzen A."/>
            <person name="Daum C."/>
            <person name="Hundley H."/>
            <person name="Pangilinan J."/>
            <person name="Johnson J."/>
            <person name="Barry K."/>
            <person name="LaButti K."/>
            <person name="Ng V."/>
            <person name="Ahrendt S."/>
            <person name="Min B."/>
            <person name="Choi I.G."/>
            <person name="Park H."/>
            <person name="Plett J.M."/>
            <person name="Magnuson J."/>
            <person name="Spatafora J.W."/>
            <person name="Nagy L.G."/>
            <person name="Henrissat B."/>
            <person name="Grigoriev I.V."/>
            <person name="Yang Z.L."/>
            <person name="Xu J."/>
            <person name="Martin F.M."/>
        </authorList>
    </citation>
    <scope>NUCLEOTIDE SEQUENCE</scope>
    <source>
        <strain evidence="11">KKN 215</strain>
    </source>
</reference>
<dbReference type="Pfam" id="PF00083">
    <property type="entry name" value="Sugar_tr"/>
    <property type="match status" value="1"/>
</dbReference>
<evidence type="ECO:0000256" key="8">
    <source>
        <dbReference type="RuleBase" id="RU003346"/>
    </source>
</evidence>
<dbReference type="AlphaFoldDB" id="A0A8K0UP49"/>
<dbReference type="PANTHER" id="PTHR48022:SF80">
    <property type="entry name" value="SUGAR TRANSPORTER, PUTATIVE (AFU_ORTHOLOGUE AFUA_3G12170)-RELATED"/>
    <property type="match status" value="1"/>
</dbReference>
<feature type="transmembrane region" description="Helical" evidence="9">
    <location>
        <begin position="300"/>
        <end position="318"/>
    </location>
</feature>
<keyword evidence="4 9" id="KW-0812">Transmembrane</keyword>
<comment type="similarity">
    <text evidence="2 8">Belongs to the major facilitator superfamily. Sugar transporter (TC 2.A.1.1) family.</text>
</comment>
<dbReference type="Gene3D" id="1.20.1250.20">
    <property type="entry name" value="MFS general substrate transporter like domains"/>
    <property type="match status" value="1"/>
</dbReference>
<dbReference type="GO" id="GO:0005351">
    <property type="term" value="F:carbohydrate:proton symporter activity"/>
    <property type="evidence" value="ECO:0007669"/>
    <property type="project" value="TreeGrafter"/>
</dbReference>
<dbReference type="SUPFAM" id="SSF103473">
    <property type="entry name" value="MFS general substrate transporter"/>
    <property type="match status" value="1"/>
</dbReference>
<dbReference type="InterPro" id="IPR003663">
    <property type="entry name" value="Sugar/inositol_transpt"/>
</dbReference>
<dbReference type="GO" id="GO:0016020">
    <property type="term" value="C:membrane"/>
    <property type="evidence" value="ECO:0007669"/>
    <property type="project" value="UniProtKB-SubCell"/>
</dbReference>
<comment type="subcellular location">
    <subcellularLocation>
        <location evidence="1">Membrane</location>
        <topology evidence="1">Multi-pass membrane protein</topology>
    </subcellularLocation>
</comment>
<evidence type="ECO:0000256" key="6">
    <source>
        <dbReference type="ARBA" id="ARBA00023136"/>
    </source>
</evidence>
<keyword evidence="5 9" id="KW-1133">Transmembrane helix</keyword>
<evidence type="ECO:0000256" key="4">
    <source>
        <dbReference type="ARBA" id="ARBA00022692"/>
    </source>
</evidence>
<keyword evidence="3 8" id="KW-0813">Transport</keyword>
<feature type="transmembrane region" description="Helical" evidence="9">
    <location>
        <begin position="7"/>
        <end position="30"/>
    </location>
</feature>
<dbReference type="PANTHER" id="PTHR48022">
    <property type="entry name" value="PLASTIDIC GLUCOSE TRANSPORTER 4"/>
    <property type="match status" value="1"/>
</dbReference>
<dbReference type="PROSITE" id="PS50850">
    <property type="entry name" value="MFS"/>
    <property type="match status" value="1"/>
</dbReference>
<evidence type="ECO:0000313" key="11">
    <source>
        <dbReference type="EMBL" id="KAH8100881.1"/>
    </source>
</evidence>
<feature type="domain" description="Major facilitator superfamily (MFS) profile" evidence="10">
    <location>
        <begin position="9"/>
        <end position="450"/>
    </location>
</feature>
<dbReference type="InterPro" id="IPR005828">
    <property type="entry name" value="MFS_sugar_transport-like"/>
</dbReference>
<dbReference type="InterPro" id="IPR005829">
    <property type="entry name" value="Sugar_transporter_CS"/>
</dbReference>
<evidence type="ECO:0000256" key="2">
    <source>
        <dbReference type="ARBA" id="ARBA00010992"/>
    </source>
</evidence>
<name>A0A8K0UP49_9AGAR</name>
<evidence type="ECO:0000259" key="10">
    <source>
        <dbReference type="PROSITE" id="PS50850"/>
    </source>
</evidence>